<dbReference type="OrthoDB" id="9773828at2"/>
<evidence type="ECO:0000256" key="1">
    <source>
        <dbReference type="ARBA" id="ARBA00023002"/>
    </source>
</evidence>
<dbReference type="FunFam" id="3.20.20.100:FF:000004">
    <property type="entry name" value="Oxidoreductase, aldo/keto reductase"/>
    <property type="match status" value="1"/>
</dbReference>
<dbReference type="Gene3D" id="3.20.20.100">
    <property type="entry name" value="NADP-dependent oxidoreductase domain"/>
    <property type="match status" value="1"/>
</dbReference>
<dbReference type="PANTHER" id="PTHR43364">
    <property type="entry name" value="NADH-SPECIFIC METHYLGLYOXAL REDUCTASE-RELATED"/>
    <property type="match status" value="1"/>
</dbReference>
<dbReference type="InterPro" id="IPR036812">
    <property type="entry name" value="NAD(P)_OxRdtase_dom_sf"/>
</dbReference>
<dbReference type="InterPro" id="IPR020471">
    <property type="entry name" value="AKR"/>
</dbReference>
<evidence type="ECO:0000259" key="2">
    <source>
        <dbReference type="Pfam" id="PF00248"/>
    </source>
</evidence>
<dbReference type="CDD" id="cd19091">
    <property type="entry name" value="AKR_PsAKR"/>
    <property type="match status" value="1"/>
</dbReference>
<dbReference type="AlphaFoldDB" id="A0A285N3W8"/>
<dbReference type="PRINTS" id="PR00069">
    <property type="entry name" value="ALDKETRDTASE"/>
</dbReference>
<dbReference type="SUPFAM" id="SSF51430">
    <property type="entry name" value="NAD(P)-linked oxidoreductase"/>
    <property type="match status" value="1"/>
</dbReference>
<dbReference type="GO" id="GO:0016491">
    <property type="term" value="F:oxidoreductase activity"/>
    <property type="evidence" value="ECO:0007669"/>
    <property type="project" value="UniProtKB-KW"/>
</dbReference>
<evidence type="ECO:0000313" key="4">
    <source>
        <dbReference type="Proteomes" id="UP000219036"/>
    </source>
</evidence>
<proteinExistence type="predicted"/>
<dbReference type="Proteomes" id="UP000219036">
    <property type="component" value="Unassembled WGS sequence"/>
</dbReference>
<name>A0A285N3W8_9AQUI</name>
<reference evidence="4" key="1">
    <citation type="submission" date="2017-09" db="EMBL/GenBank/DDBJ databases">
        <authorList>
            <person name="Varghese N."/>
            <person name="Submissions S."/>
        </authorList>
    </citation>
    <scope>NUCLEOTIDE SEQUENCE [LARGE SCALE GENOMIC DNA]</scope>
    <source>
        <strain evidence="4">DSM 15103</strain>
    </source>
</reference>
<dbReference type="InterPro" id="IPR023210">
    <property type="entry name" value="NADP_OxRdtase_dom"/>
</dbReference>
<evidence type="ECO:0000313" key="3">
    <source>
        <dbReference type="EMBL" id="SNZ02686.1"/>
    </source>
</evidence>
<accession>A0A285N3W8</accession>
<protein>
    <submittedName>
        <fullName evidence="3">Predicted oxidoreductase</fullName>
    </submittedName>
</protein>
<gene>
    <name evidence="3" type="ORF">SAMN06265182_0182</name>
</gene>
<dbReference type="Pfam" id="PF00248">
    <property type="entry name" value="Aldo_ket_red"/>
    <property type="match status" value="1"/>
</dbReference>
<keyword evidence="1" id="KW-0560">Oxidoreductase</keyword>
<dbReference type="InterPro" id="IPR050523">
    <property type="entry name" value="AKR_Detox_Biosynth"/>
</dbReference>
<keyword evidence="4" id="KW-1185">Reference proteome</keyword>
<sequence>MEYRNLGNSGLKVSVICLGAMTFTEKGWRTAGTMDFSEIKRVVDYALDNGINFFDTADIYAFGESEELLGKALGNKKNDVIIATKVRGVMDEKDPNNRGLSRYHIFRSVDNSLKRLGRDYIDLYQLHWWDNHTPIEETLEALNDLIRMGKIRYIGISDFAGWQIARSVSIQEMKNYTKFVSAQMYYSLLGRDIEFEVVPACEALGLGILAWSPLAGGFLTGKYSKDSPHPEDSRYSRMERPFLRFDFEKGYFIIDELKKIAEKYNATVSQVALNWVKSKSFISSVIIGVRSLEQLKDNLGCVRWDLSQEDVEYLDQITQSERPYPQWFLDLFADL</sequence>
<dbReference type="PANTHER" id="PTHR43364:SF4">
    <property type="entry name" value="NAD(P)-LINKED OXIDOREDUCTASE SUPERFAMILY PROTEIN"/>
    <property type="match status" value="1"/>
</dbReference>
<dbReference type="GO" id="GO:0005829">
    <property type="term" value="C:cytosol"/>
    <property type="evidence" value="ECO:0007669"/>
    <property type="project" value="UniProtKB-ARBA"/>
</dbReference>
<organism evidence="3 4">
    <name type="scientific">Persephonella hydrogeniphila</name>
    <dbReference type="NCBI Taxonomy" id="198703"/>
    <lineage>
        <taxon>Bacteria</taxon>
        <taxon>Pseudomonadati</taxon>
        <taxon>Aquificota</taxon>
        <taxon>Aquificia</taxon>
        <taxon>Aquificales</taxon>
        <taxon>Hydrogenothermaceae</taxon>
        <taxon>Persephonella</taxon>
    </lineage>
</organism>
<dbReference type="RefSeq" id="WP_096999385.1">
    <property type="nucleotide sequence ID" value="NZ_OBEI01000001.1"/>
</dbReference>
<feature type="domain" description="NADP-dependent oxidoreductase" evidence="2">
    <location>
        <begin position="16"/>
        <end position="317"/>
    </location>
</feature>
<dbReference type="EMBL" id="OBEI01000001">
    <property type="protein sequence ID" value="SNZ02686.1"/>
    <property type="molecule type" value="Genomic_DNA"/>
</dbReference>